<proteinExistence type="predicted"/>
<reference evidence="1" key="1">
    <citation type="submission" date="2014-01" db="EMBL/GenBank/DDBJ databases">
        <title>Draft genome sequence of highly nematicidal Bacillus thuringiensis DB27.</title>
        <authorList>
            <person name="Iatsenko I."/>
            <person name="Pickard D."/>
            <person name="Corton C."/>
            <person name="Dougan G."/>
            <person name="Sommer R.J."/>
        </authorList>
    </citation>
    <scope>NUCLEOTIDE SEQUENCE [LARGE SCALE GENOMIC DNA]</scope>
    <source>
        <strain evidence="1">DB27</strain>
    </source>
</reference>
<organism evidence="1">
    <name type="scientific">Bacillus thuringiensis DB27</name>
    <dbReference type="NCBI Taxonomy" id="1431339"/>
    <lineage>
        <taxon>Bacteria</taxon>
        <taxon>Bacillati</taxon>
        <taxon>Bacillota</taxon>
        <taxon>Bacilli</taxon>
        <taxon>Bacillales</taxon>
        <taxon>Bacillaceae</taxon>
        <taxon>Bacillus</taxon>
        <taxon>Bacillus cereus group</taxon>
    </lineage>
</organism>
<name>W8YCQ2_BACTU</name>
<dbReference type="EMBL" id="HG810022">
    <property type="protein sequence ID" value="CDN39314.1"/>
    <property type="molecule type" value="Genomic_DNA"/>
</dbReference>
<sequence length="53" mass="5898">MYPFKIIVRNKGIAVGEKIFAPNGREGIVTFIDSVKFISMTEIEVAGRAKLQN</sequence>
<evidence type="ECO:0008006" key="2">
    <source>
        <dbReference type="Google" id="ProtNLM"/>
    </source>
</evidence>
<gene>
    <name evidence="1" type="ORF">BTDB27_005656</name>
</gene>
<dbReference type="RefSeq" id="WP_196231824.1">
    <property type="nucleotide sequence ID" value="NZ_HG810022.1"/>
</dbReference>
<accession>W8YCQ2</accession>
<dbReference type="HOGENOM" id="CLU_2931384_0_0_9"/>
<reference evidence="1" key="2">
    <citation type="submission" date="2014-01" db="EMBL/GenBank/DDBJ databases">
        <authorList>
            <person name="Aslett M."/>
        </authorList>
    </citation>
    <scope>NUCLEOTIDE SEQUENCE [LARGE SCALE GENOMIC DNA]</scope>
    <source>
        <strain evidence="1">DB27</strain>
    </source>
</reference>
<dbReference type="AlphaFoldDB" id="W8YCQ2"/>
<protein>
    <recommendedName>
        <fullName evidence="2">KOW domain-containing protein</fullName>
    </recommendedName>
</protein>
<dbReference type="Proteomes" id="UP000030682">
    <property type="component" value="Unassembled WGS sequence"/>
</dbReference>
<evidence type="ECO:0000313" key="1">
    <source>
        <dbReference type="EMBL" id="CDN39314.1"/>
    </source>
</evidence>